<evidence type="ECO:0000313" key="2">
    <source>
        <dbReference type="Proteomes" id="UP000471298"/>
    </source>
</evidence>
<organism evidence="1 2">
    <name type="scientific">Ostreibacterium oceani</name>
    <dbReference type="NCBI Taxonomy" id="2654998"/>
    <lineage>
        <taxon>Bacteria</taxon>
        <taxon>Pseudomonadati</taxon>
        <taxon>Pseudomonadota</taxon>
        <taxon>Gammaproteobacteria</taxon>
        <taxon>Cardiobacteriales</taxon>
        <taxon>Ostreibacteriaceae</taxon>
        <taxon>Ostreibacterium</taxon>
    </lineage>
</organism>
<gene>
    <name evidence="1" type="ORF">GCU85_04575</name>
</gene>
<sequence>MINEAMTKLRNIETITCYRPTGQKELDLVIESNYLKWPPRLPEQPIFYPVTNEKYAIELTQWNITDFGKGYVTKFEVKKAFMDNYPVKKVGAIGHTEWWIPAEDLDDLNRNIVGKIEVIGEYSKKT</sequence>
<name>A0A6N7EWP4_9GAMM</name>
<dbReference type="EMBL" id="WHNW01000004">
    <property type="protein sequence ID" value="MPV86005.1"/>
    <property type="molecule type" value="Genomic_DNA"/>
</dbReference>
<evidence type="ECO:0008006" key="3">
    <source>
        <dbReference type="Google" id="ProtNLM"/>
    </source>
</evidence>
<keyword evidence="2" id="KW-1185">Reference proteome</keyword>
<accession>A0A6N7EWP4</accession>
<comment type="caution">
    <text evidence="1">The sequence shown here is derived from an EMBL/GenBank/DDBJ whole genome shotgun (WGS) entry which is preliminary data.</text>
</comment>
<dbReference type="InParanoid" id="A0A6N7EWP4"/>
<dbReference type="Proteomes" id="UP000471298">
    <property type="component" value="Unassembled WGS sequence"/>
</dbReference>
<protein>
    <recommendedName>
        <fullName evidence="3">ADP-ribosylation/crystallin J1</fullName>
    </recommendedName>
</protein>
<reference evidence="1 2" key="1">
    <citation type="submission" date="2019-10" db="EMBL/GenBank/DDBJ databases">
        <title>Cardiobacteriales fam. a chemoheterotrophic member of the order Cardiobacteriales, and proposal of Cardiobacteriales fam. nov.</title>
        <authorList>
            <person name="Wang C."/>
        </authorList>
    </citation>
    <scope>NUCLEOTIDE SEQUENCE [LARGE SCALE GENOMIC DNA]</scope>
    <source>
        <strain evidence="1 2">ML27</strain>
    </source>
</reference>
<proteinExistence type="predicted"/>
<evidence type="ECO:0000313" key="1">
    <source>
        <dbReference type="EMBL" id="MPV86005.1"/>
    </source>
</evidence>
<dbReference type="AlphaFoldDB" id="A0A6N7EWP4"/>